<evidence type="ECO:0000313" key="3">
    <source>
        <dbReference type="EMBL" id="ARP84321.1"/>
    </source>
</evidence>
<dbReference type="PANTHER" id="PTHR42776">
    <property type="entry name" value="SERINE PEPTIDASE S9 FAMILY MEMBER"/>
    <property type="match status" value="1"/>
</dbReference>
<dbReference type="GO" id="GO:0006508">
    <property type="term" value="P:proteolysis"/>
    <property type="evidence" value="ECO:0007669"/>
    <property type="project" value="InterPro"/>
</dbReference>
<dbReference type="PANTHER" id="PTHR42776:SF27">
    <property type="entry name" value="DIPEPTIDYL PEPTIDASE FAMILY MEMBER 6"/>
    <property type="match status" value="1"/>
</dbReference>
<dbReference type="KEGG" id="bgv:CAL12_02325"/>
<dbReference type="SUPFAM" id="SSF53474">
    <property type="entry name" value="alpha/beta-Hydrolases"/>
    <property type="match status" value="1"/>
</dbReference>
<feature type="domain" description="Peptidase S9 prolyl oligopeptidase catalytic" evidence="2">
    <location>
        <begin position="448"/>
        <end position="659"/>
    </location>
</feature>
<dbReference type="AlphaFoldDB" id="A0A1W6YTI1"/>
<dbReference type="Gene3D" id="2.120.10.30">
    <property type="entry name" value="TolB, C-terminal domain"/>
    <property type="match status" value="1"/>
</dbReference>
<sequence length="667" mass="75341">MRRTLSDGALSLVAHVRTDRKRVSPNAVITHTPPLAAPRRPALAAPATIPPQYPLKDFFRHPDQTRFSLSEDGSWLAFMRPVSVDGQPPRMNIFVQRLEGAAPMGEARSITRETARDISSYVWKGSSTILYAKDFGGDENFHILAVDMRSGSTVDLTPYENCRAYISDPLADDPDHILLAHNNRDPKIFDIYRVNPHSGVSHLVGLNPGNVISWQTDHAGKLRVALTLDGLNCAVLYRDAEEQPFRTIIATDYRTSIKPVLFTFDNRQLYAISNRGRDTKALVCIDPANPDTEEILFNPHEVDVSNVGYSRLRRVLTSVTYETDKLQRRFLDAQTEDLYRRLADRLHGYQLALHSDTRDETKFIVSTYNDRTPGTRYLYDVTTDELRKLADIKPGLPESDMAPMRPIRFQSRDGLALHGYLTLPLGRREQDLPVIVHPHGGPWSRDSWGYDSQVQFLANRGFAVLQVNFRGSTGYGRKFWEAGFGQWGLSMQDDITDGVRWLIAQGIADPKRIGIYGASYGGYATLAGVTFTPDLYAAAVDYVGISNMFTFMASTPPYWKPMLERLYDMVGHPEKDKDRLVRTSPALHVDRIKTPLFIAQGAKDPRVNKAESDQVVQALRKRGVEVDYMVKDDEGHGFRNEENSLEFYEAMEKFFARHLISGPDIEV</sequence>
<reference evidence="3 4" key="1">
    <citation type="submission" date="2017-05" db="EMBL/GenBank/DDBJ databases">
        <title>Complete and WGS of Bordetella genogroups.</title>
        <authorList>
            <person name="Spilker T."/>
            <person name="LiPuma J."/>
        </authorList>
    </citation>
    <scope>NUCLEOTIDE SEQUENCE [LARGE SCALE GENOMIC DNA]</scope>
    <source>
        <strain evidence="3 4">AU19157</strain>
    </source>
</reference>
<dbReference type="Proteomes" id="UP000194151">
    <property type="component" value="Chromosome"/>
</dbReference>
<dbReference type="Gene3D" id="3.40.50.1820">
    <property type="entry name" value="alpha/beta hydrolase"/>
    <property type="match status" value="1"/>
</dbReference>
<keyword evidence="1" id="KW-0378">Hydrolase</keyword>
<dbReference type="InterPro" id="IPR011042">
    <property type="entry name" value="6-blade_b-propeller_TolB-like"/>
</dbReference>
<dbReference type="Pfam" id="PF00326">
    <property type="entry name" value="Peptidase_S9"/>
    <property type="match status" value="1"/>
</dbReference>
<keyword evidence="4" id="KW-1185">Reference proteome</keyword>
<evidence type="ECO:0000313" key="4">
    <source>
        <dbReference type="Proteomes" id="UP000194151"/>
    </source>
</evidence>
<dbReference type="InterPro" id="IPR001375">
    <property type="entry name" value="Peptidase_S9_cat"/>
</dbReference>
<proteinExistence type="predicted"/>
<protein>
    <submittedName>
        <fullName evidence="3">S9 family peptidase</fullName>
    </submittedName>
</protein>
<evidence type="ECO:0000259" key="2">
    <source>
        <dbReference type="Pfam" id="PF00326"/>
    </source>
</evidence>
<organism evidence="3 4">
    <name type="scientific">Bordetella genomosp. 8</name>
    <dbReference type="NCBI Taxonomy" id="1416806"/>
    <lineage>
        <taxon>Bacteria</taxon>
        <taxon>Pseudomonadati</taxon>
        <taxon>Pseudomonadota</taxon>
        <taxon>Betaproteobacteria</taxon>
        <taxon>Burkholderiales</taxon>
        <taxon>Alcaligenaceae</taxon>
        <taxon>Bordetella</taxon>
    </lineage>
</organism>
<dbReference type="STRING" id="1416806.CAL12_02325"/>
<accession>A0A1W6YTI1</accession>
<dbReference type="SUPFAM" id="SSF82171">
    <property type="entry name" value="DPP6 N-terminal domain-like"/>
    <property type="match status" value="1"/>
</dbReference>
<name>A0A1W6YTI1_9BORD</name>
<dbReference type="InterPro" id="IPR029058">
    <property type="entry name" value="AB_hydrolase_fold"/>
</dbReference>
<dbReference type="GO" id="GO:0004252">
    <property type="term" value="F:serine-type endopeptidase activity"/>
    <property type="evidence" value="ECO:0007669"/>
    <property type="project" value="TreeGrafter"/>
</dbReference>
<dbReference type="OrthoDB" id="4269629at2"/>
<evidence type="ECO:0000256" key="1">
    <source>
        <dbReference type="ARBA" id="ARBA00022801"/>
    </source>
</evidence>
<dbReference type="EMBL" id="CP021108">
    <property type="protein sequence ID" value="ARP84321.1"/>
    <property type="molecule type" value="Genomic_DNA"/>
</dbReference>
<gene>
    <name evidence="3" type="ORF">CAL12_02325</name>
</gene>